<dbReference type="NCBIfam" id="TIGR02787">
    <property type="entry name" value="codY_Gpos"/>
    <property type="match status" value="1"/>
</dbReference>
<dbReference type="Gene3D" id="3.30.450.40">
    <property type="match status" value="1"/>
</dbReference>
<protein>
    <recommendedName>
        <fullName evidence="6 7">Global transcriptional regulator CodY</fullName>
    </recommendedName>
</protein>
<organism evidence="10 11">
    <name type="scientific">Zhenpiania hominis</name>
    <dbReference type="NCBI Taxonomy" id="2763644"/>
    <lineage>
        <taxon>Bacteria</taxon>
        <taxon>Bacillati</taxon>
        <taxon>Bacillota</taxon>
        <taxon>Clostridia</taxon>
        <taxon>Peptostreptococcales</taxon>
        <taxon>Anaerovoracaceae</taxon>
        <taxon>Zhenpiania</taxon>
    </lineage>
</organism>
<gene>
    <name evidence="7 10" type="primary">codY</name>
    <name evidence="10" type="ORF">H9L42_10790</name>
</gene>
<evidence type="ECO:0000256" key="1">
    <source>
        <dbReference type="ARBA" id="ARBA00022490"/>
    </source>
</evidence>
<proteinExistence type="inferred from homology"/>
<feature type="DNA-binding region" description="H-T-H motif" evidence="7">
    <location>
        <begin position="204"/>
        <end position="223"/>
    </location>
</feature>
<dbReference type="GO" id="GO:0005525">
    <property type="term" value="F:GTP binding"/>
    <property type="evidence" value="ECO:0007669"/>
    <property type="project" value="InterPro"/>
</dbReference>
<dbReference type="PANTHER" id="PTHR40062">
    <property type="entry name" value="GTP-SENSING TRANSCRIPTIONAL PLEIOTROPIC REPRESSOR CODY"/>
    <property type="match status" value="1"/>
</dbReference>
<dbReference type="AlphaFoldDB" id="A0A923SR51"/>
<dbReference type="PIRSF" id="PIRSF011572">
    <property type="entry name" value="GTP_sensing_CodY"/>
    <property type="match status" value="1"/>
</dbReference>
<evidence type="ECO:0000259" key="8">
    <source>
        <dbReference type="Pfam" id="PF06018"/>
    </source>
</evidence>
<dbReference type="HAMAP" id="MF_00621">
    <property type="entry name" value="HTH_type_CodY"/>
    <property type="match status" value="1"/>
</dbReference>
<dbReference type="InterPro" id="IPR014154">
    <property type="entry name" value="CodY"/>
</dbReference>
<dbReference type="EMBL" id="JACRYT010000011">
    <property type="protein sequence ID" value="MBC6680322.1"/>
    <property type="molecule type" value="Genomic_DNA"/>
</dbReference>
<evidence type="ECO:0000259" key="9">
    <source>
        <dbReference type="Pfam" id="PF08222"/>
    </source>
</evidence>
<dbReference type="GO" id="GO:0003677">
    <property type="term" value="F:DNA binding"/>
    <property type="evidence" value="ECO:0007669"/>
    <property type="project" value="UniProtKB-UniRule"/>
</dbReference>
<dbReference type="Gene3D" id="1.10.10.10">
    <property type="entry name" value="Winged helix-like DNA-binding domain superfamily/Winged helix DNA-binding domain"/>
    <property type="match status" value="1"/>
</dbReference>
<dbReference type="InterPro" id="IPR036390">
    <property type="entry name" value="WH_DNA-bd_sf"/>
</dbReference>
<evidence type="ECO:0000256" key="7">
    <source>
        <dbReference type="HAMAP-Rule" id="MF_00621"/>
    </source>
</evidence>
<dbReference type="GO" id="GO:0003700">
    <property type="term" value="F:DNA-binding transcription factor activity"/>
    <property type="evidence" value="ECO:0007669"/>
    <property type="project" value="InterPro"/>
</dbReference>
<comment type="function">
    <text evidence="7">DNA-binding global transcriptional regulator which is involved in the adaptive response to starvation and acts by directly or indirectly controlling the expression of numerous genes in response to nutrient availability. During rapid exponential growth, CodY is highly active and represses genes whose products allow adaptation to nutrient depletion.</text>
</comment>
<evidence type="ECO:0000256" key="2">
    <source>
        <dbReference type="ARBA" id="ARBA00022491"/>
    </source>
</evidence>
<comment type="caution">
    <text evidence="10">The sequence shown here is derived from an EMBL/GenBank/DDBJ whole genome shotgun (WGS) entry which is preliminary data.</text>
</comment>
<accession>A0A923SR51</accession>
<dbReference type="RefSeq" id="WP_187303419.1">
    <property type="nucleotide sequence ID" value="NZ_JACRYT010000011.1"/>
</dbReference>
<evidence type="ECO:0000256" key="5">
    <source>
        <dbReference type="ARBA" id="ARBA00023163"/>
    </source>
</evidence>
<evidence type="ECO:0000313" key="11">
    <source>
        <dbReference type="Proteomes" id="UP000602647"/>
    </source>
</evidence>
<dbReference type="InterPro" id="IPR010312">
    <property type="entry name" value="Transc_reg_CodY_N"/>
</dbReference>
<dbReference type="FunFam" id="1.10.10.10:FF:000034">
    <property type="entry name" value="GTP-sensing transcriptional pleiotropic repressor CodY"/>
    <property type="match status" value="1"/>
</dbReference>
<evidence type="ECO:0000256" key="4">
    <source>
        <dbReference type="ARBA" id="ARBA00023125"/>
    </source>
</evidence>
<keyword evidence="2 7" id="KW-0678">Repressor</keyword>
<evidence type="ECO:0000313" key="10">
    <source>
        <dbReference type="EMBL" id="MBC6680322.1"/>
    </source>
</evidence>
<evidence type="ECO:0000256" key="6">
    <source>
        <dbReference type="ARBA" id="ARBA00034538"/>
    </source>
</evidence>
<sequence length="280" mass="31279">MENQLLTKVRKLNWVLQESAAGVFSFNELCAILSDLMDANVYIVNRKGKVIGVNYKIKSDSSTISDPETGTEKFPIEYNEALLKVTTTQANLTADEALKIFKYDYDTSDKLHTVIPILGGGHRWGTLVATRYEPEFSEEDLVLGEYGATVVGLEIQRRKALEEEEEARQRAVVQMAIGTLSYSEIEAVQQIFAELKGNEGLLVASKIADRSGITRSVIVNALRKLESAGVIESRSLGMKGTHIKIVNPKFNEEFEYLICTGQEQKASAVHIVKERRRCFL</sequence>
<reference evidence="10" key="1">
    <citation type="submission" date="2020-08" db="EMBL/GenBank/DDBJ databases">
        <title>Genome public.</title>
        <authorList>
            <person name="Liu C."/>
            <person name="Sun Q."/>
        </authorList>
    </citation>
    <scope>NUCLEOTIDE SEQUENCE</scope>
    <source>
        <strain evidence="10">BX12</strain>
    </source>
</reference>
<keyword evidence="4 7" id="KW-0238">DNA-binding</keyword>
<feature type="domain" description="Global transcriptional regulator CodY N-terminal" evidence="8">
    <location>
        <begin position="4"/>
        <end position="179"/>
    </location>
</feature>
<dbReference type="PANTHER" id="PTHR40062:SF1">
    <property type="entry name" value="GLOBAL TRANSCRIPTIONAL REGULATOR CODY"/>
    <property type="match status" value="1"/>
</dbReference>
<feature type="domain" description="Global transcriptional regulator CodY C-terminal" evidence="9">
    <location>
        <begin position="199"/>
        <end position="255"/>
    </location>
</feature>
<dbReference type="NCBIfam" id="NF003170">
    <property type="entry name" value="PRK04158.1"/>
    <property type="match status" value="1"/>
</dbReference>
<dbReference type="Pfam" id="PF06018">
    <property type="entry name" value="CodY"/>
    <property type="match status" value="1"/>
</dbReference>
<dbReference type="Proteomes" id="UP000602647">
    <property type="component" value="Unassembled WGS sequence"/>
</dbReference>
<comment type="subcellular location">
    <subcellularLocation>
        <location evidence="7">Cytoplasm</location>
    </subcellularLocation>
</comment>
<feature type="region of interest" description="GAF domain" evidence="7">
    <location>
        <begin position="1"/>
        <end position="156"/>
    </location>
</feature>
<dbReference type="SUPFAM" id="SSF55781">
    <property type="entry name" value="GAF domain-like"/>
    <property type="match status" value="1"/>
</dbReference>
<evidence type="ECO:0000256" key="3">
    <source>
        <dbReference type="ARBA" id="ARBA00023015"/>
    </source>
</evidence>
<dbReference type="SUPFAM" id="SSF46785">
    <property type="entry name" value="Winged helix' DNA-binding domain"/>
    <property type="match status" value="1"/>
</dbReference>
<keyword evidence="3 7" id="KW-0805">Transcription regulation</keyword>
<dbReference type="GO" id="GO:0005737">
    <property type="term" value="C:cytoplasm"/>
    <property type="evidence" value="ECO:0007669"/>
    <property type="project" value="UniProtKB-SubCell"/>
</dbReference>
<dbReference type="InterPro" id="IPR013198">
    <property type="entry name" value="GTP_trans_reg_CodY_C"/>
</dbReference>
<keyword evidence="5 7" id="KW-0804">Transcription</keyword>
<dbReference type="GO" id="GO:0045892">
    <property type="term" value="P:negative regulation of DNA-templated transcription"/>
    <property type="evidence" value="ECO:0007669"/>
    <property type="project" value="UniProtKB-UniRule"/>
</dbReference>
<keyword evidence="11" id="KW-1185">Reference proteome</keyword>
<comment type="similarity">
    <text evidence="7">Belongs to the CodY family.</text>
</comment>
<name>A0A923SR51_9FIRM</name>
<keyword evidence="1 7" id="KW-0963">Cytoplasm</keyword>
<dbReference type="InterPro" id="IPR036388">
    <property type="entry name" value="WH-like_DNA-bd_sf"/>
</dbReference>
<dbReference type="Pfam" id="PF08222">
    <property type="entry name" value="HTH_CodY"/>
    <property type="match status" value="1"/>
</dbReference>
<dbReference type="InterPro" id="IPR029016">
    <property type="entry name" value="GAF-like_dom_sf"/>
</dbReference>